<protein>
    <submittedName>
        <fullName evidence="2">HET-domain-containing protein</fullName>
    </submittedName>
</protein>
<dbReference type="AlphaFoldDB" id="A0A6A7AGM2"/>
<reference evidence="2" key="1">
    <citation type="journal article" date="2020" name="Stud. Mycol.">
        <title>101 Dothideomycetes genomes: a test case for predicting lifestyles and emergence of pathogens.</title>
        <authorList>
            <person name="Haridas S."/>
            <person name="Albert R."/>
            <person name="Binder M."/>
            <person name="Bloem J."/>
            <person name="Labutti K."/>
            <person name="Salamov A."/>
            <person name="Andreopoulos B."/>
            <person name="Baker S."/>
            <person name="Barry K."/>
            <person name="Bills G."/>
            <person name="Bluhm B."/>
            <person name="Cannon C."/>
            <person name="Castanera R."/>
            <person name="Culley D."/>
            <person name="Daum C."/>
            <person name="Ezra D."/>
            <person name="Gonzalez J."/>
            <person name="Henrissat B."/>
            <person name="Kuo A."/>
            <person name="Liang C."/>
            <person name="Lipzen A."/>
            <person name="Lutzoni F."/>
            <person name="Magnuson J."/>
            <person name="Mondo S."/>
            <person name="Nolan M."/>
            <person name="Ohm R."/>
            <person name="Pangilinan J."/>
            <person name="Park H.-J."/>
            <person name="Ramirez L."/>
            <person name="Alfaro M."/>
            <person name="Sun H."/>
            <person name="Tritt A."/>
            <person name="Yoshinaga Y."/>
            <person name="Zwiers L.-H."/>
            <person name="Turgeon B."/>
            <person name="Goodwin S."/>
            <person name="Spatafora J."/>
            <person name="Crous P."/>
            <person name="Grigoriev I."/>
        </authorList>
    </citation>
    <scope>NUCLEOTIDE SEQUENCE</scope>
    <source>
        <strain evidence="2">CBS 113818</strain>
    </source>
</reference>
<dbReference type="OrthoDB" id="2958217at2759"/>
<dbReference type="PANTHER" id="PTHR33112:SF16">
    <property type="entry name" value="HETEROKARYON INCOMPATIBILITY DOMAIN-CONTAINING PROTEIN"/>
    <property type="match status" value="1"/>
</dbReference>
<evidence type="ECO:0000313" key="3">
    <source>
        <dbReference type="Proteomes" id="UP000799424"/>
    </source>
</evidence>
<gene>
    <name evidence="2" type="ORF">CC86DRAFT_246232</name>
</gene>
<dbReference type="PANTHER" id="PTHR33112">
    <property type="entry name" value="DOMAIN PROTEIN, PUTATIVE-RELATED"/>
    <property type="match status" value="1"/>
</dbReference>
<dbReference type="EMBL" id="MU006217">
    <property type="protein sequence ID" value="KAF2831868.1"/>
    <property type="molecule type" value="Genomic_DNA"/>
</dbReference>
<proteinExistence type="predicted"/>
<dbReference type="Proteomes" id="UP000799424">
    <property type="component" value="Unassembled WGS sequence"/>
</dbReference>
<evidence type="ECO:0000259" key="1">
    <source>
        <dbReference type="Pfam" id="PF06985"/>
    </source>
</evidence>
<accession>A0A6A7AGM2</accession>
<dbReference type="InterPro" id="IPR010730">
    <property type="entry name" value="HET"/>
</dbReference>
<evidence type="ECO:0000313" key="2">
    <source>
        <dbReference type="EMBL" id="KAF2831868.1"/>
    </source>
</evidence>
<dbReference type="Pfam" id="PF06985">
    <property type="entry name" value="HET"/>
    <property type="match status" value="1"/>
</dbReference>
<feature type="non-terminal residue" evidence="2">
    <location>
        <position position="1"/>
    </location>
</feature>
<organism evidence="2 3">
    <name type="scientific">Ophiobolus disseminans</name>
    <dbReference type="NCBI Taxonomy" id="1469910"/>
    <lineage>
        <taxon>Eukaryota</taxon>
        <taxon>Fungi</taxon>
        <taxon>Dikarya</taxon>
        <taxon>Ascomycota</taxon>
        <taxon>Pezizomycotina</taxon>
        <taxon>Dothideomycetes</taxon>
        <taxon>Pleosporomycetidae</taxon>
        <taxon>Pleosporales</taxon>
        <taxon>Pleosporineae</taxon>
        <taxon>Phaeosphaeriaceae</taxon>
        <taxon>Ophiobolus</taxon>
    </lineage>
</organism>
<feature type="non-terminal residue" evidence="2">
    <location>
        <position position="261"/>
    </location>
</feature>
<sequence>YLALSHCWGGAKIIQLTRSSVDTFFQDIPLSSLPPTFIDAIKITNQLGYDYLWIDSLCIIQDSFDDWKQEAAHMGSVYRNSALTIAALGAKGSYDGCYLDRQFKVPSLGQPSPLHSRAWAVQERCLSTRTLNFNTNEISWDCIEAQAKEGQSWVPTNAHDSLKRRFYDILNFATDGWRWRYHWIHDWWEFVEDYTSCDLTFATDRWPAFQGLSTEIQRGRNKTLVHGLWLHRLVDELLWTVKQPANDQIDMHEPSWSWLST</sequence>
<feature type="domain" description="Heterokaryon incompatibility" evidence="1">
    <location>
        <begin position="1"/>
        <end position="103"/>
    </location>
</feature>
<name>A0A6A7AGM2_9PLEO</name>
<keyword evidence="3" id="KW-1185">Reference proteome</keyword>